<evidence type="ECO:0000256" key="3">
    <source>
        <dbReference type="ARBA" id="ARBA00023163"/>
    </source>
</evidence>
<organism evidence="5 6">
    <name type="scientific">Oleiphilus messinensis</name>
    <dbReference type="NCBI Taxonomy" id="141451"/>
    <lineage>
        <taxon>Bacteria</taxon>
        <taxon>Pseudomonadati</taxon>
        <taxon>Pseudomonadota</taxon>
        <taxon>Gammaproteobacteria</taxon>
        <taxon>Oceanospirillales</taxon>
        <taxon>Oleiphilaceae</taxon>
        <taxon>Oleiphilus</taxon>
    </lineage>
</organism>
<evidence type="ECO:0000313" key="5">
    <source>
        <dbReference type="EMBL" id="ARU54587.1"/>
    </source>
</evidence>
<evidence type="ECO:0000313" key="6">
    <source>
        <dbReference type="Proteomes" id="UP000196027"/>
    </source>
</evidence>
<sequence>MKWEKVGEMNCPVARTLAIIGDRWTMLIVRNAFLGTKRFADFQSQLGMTKHLLSGRLKRLVDAGIFKKEEYQQGRYEYKLTTKGKSLYPVLLAMTAWGDDWLDAGKGASLLYVDKKEDIT</sequence>
<evidence type="ECO:0000256" key="2">
    <source>
        <dbReference type="ARBA" id="ARBA00023125"/>
    </source>
</evidence>
<feature type="domain" description="HTH hxlR-type" evidence="4">
    <location>
        <begin position="11"/>
        <end position="106"/>
    </location>
</feature>
<dbReference type="GO" id="GO:0003677">
    <property type="term" value="F:DNA binding"/>
    <property type="evidence" value="ECO:0007669"/>
    <property type="project" value="UniProtKB-KW"/>
</dbReference>
<dbReference type="RefSeq" id="WP_087459771.1">
    <property type="nucleotide sequence ID" value="NZ_CP021425.1"/>
</dbReference>
<dbReference type="InterPro" id="IPR036390">
    <property type="entry name" value="WH_DNA-bd_sf"/>
</dbReference>
<dbReference type="EMBL" id="CP021425">
    <property type="protein sequence ID" value="ARU54587.1"/>
    <property type="molecule type" value="Genomic_DNA"/>
</dbReference>
<keyword evidence="1" id="KW-0805">Transcription regulation</keyword>
<evidence type="ECO:0000259" key="4">
    <source>
        <dbReference type="PROSITE" id="PS51118"/>
    </source>
</evidence>
<dbReference type="PANTHER" id="PTHR33204">
    <property type="entry name" value="TRANSCRIPTIONAL REGULATOR, MARR FAMILY"/>
    <property type="match status" value="1"/>
</dbReference>
<dbReference type="Proteomes" id="UP000196027">
    <property type="component" value="Chromosome"/>
</dbReference>
<keyword evidence="6" id="KW-1185">Reference proteome</keyword>
<dbReference type="InterPro" id="IPR002577">
    <property type="entry name" value="HTH_HxlR"/>
</dbReference>
<dbReference type="OrthoDB" id="9807069at2"/>
<evidence type="ECO:0000256" key="1">
    <source>
        <dbReference type="ARBA" id="ARBA00023015"/>
    </source>
</evidence>
<protein>
    <submittedName>
        <fullName evidence="5">HxlR family transcriptional regulator</fullName>
    </submittedName>
</protein>
<dbReference type="KEGG" id="ome:OLMES_0484"/>
<reference evidence="5 6" key="1">
    <citation type="submission" date="2017-05" db="EMBL/GenBank/DDBJ databases">
        <title>Genomic insights into alkan degradation activity of Oleiphilus messinensis.</title>
        <authorList>
            <person name="Kozyavkin S.A."/>
            <person name="Slesarev A.I."/>
            <person name="Golyshin P.N."/>
            <person name="Korzhenkov A."/>
            <person name="Golyshina O.N."/>
            <person name="Toshchakov S.V."/>
        </authorList>
    </citation>
    <scope>NUCLEOTIDE SEQUENCE [LARGE SCALE GENOMIC DNA]</scope>
    <source>
        <strain evidence="5 6">ME102</strain>
    </source>
</reference>
<proteinExistence type="predicted"/>
<dbReference type="InterPro" id="IPR036388">
    <property type="entry name" value="WH-like_DNA-bd_sf"/>
</dbReference>
<keyword evidence="3" id="KW-0804">Transcription</keyword>
<dbReference type="PROSITE" id="PS51118">
    <property type="entry name" value="HTH_HXLR"/>
    <property type="match status" value="1"/>
</dbReference>
<name>A0A1Y0I292_9GAMM</name>
<keyword evidence="2" id="KW-0238">DNA-binding</keyword>
<dbReference type="SUPFAM" id="SSF46785">
    <property type="entry name" value="Winged helix' DNA-binding domain"/>
    <property type="match status" value="1"/>
</dbReference>
<accession>A0A1Y0I292</accession>
<dbReference type="PANTHER" id="PTHR33204:SF36">
    <property type="entry name" value="TRANSCRIPTIONAL REGULATORY PROTEIN"/>
    <property type="match status" value="1"/>
</dbReference>
<dbReference type="AlphaFoldDB" id="A0A1Y0I292"/>
<gene>
    <name evidence="5" type="ORF">OLMES_0484</name>
</gene>
<dbReference type="Gene3D" id="1.10.10.10">
    <property type="entry name" value="Winged helix-like DNA-binding domain superfamily/Winged helix DNA-binding domain"/>
    <property type="match status" value="1"/>
</dbReference>
<dbReference type="Pfam" id="PF01638">
    <property type="entry name" value="HxlR"/>
    <property type="match status" value="1"/>
</dbReference>